<sequence length="258" mass="26978">MSDVILEFEDVAASYNGAIAALHGVSLTVRSGEFAALLGANGAGKTTLLKAASNLLPAERGRITRGHIRFRGQDVTSASPDAHIRKGLVPVLEGRRLFKSLTIEENLVTGAVGRGFGRARIAAGLEQVYALFPRLATRRRSVAGLTSGGEQQMAAIGRGLMAAPEVFVLDEPSMGLAPLVVAEIFEALSRLNRETGLTLLVAEQNSSVALKHAHHATVIENGRSVLCGPAAELAGREDIKASYLGGAATAAPPIQVRS</sequence>
<evidence type="ECO:0000256" key="3">
    <source>
        <dbReference type="ARBA" id="ARBA00022741"/>
    </source>
</evidence>
<dbReference type="GO" id="GO:0005524">
    <property type="term" value="F:ATP binding"/>
    <property type="evidence" value="ECO:0007669"/>
    <property type="project" value="UniProtKB-KW"/>
</dbReference>
<dbReference type="PANTHER" id="PTHR43820:SF4">
    <property type="entry name" value="HIGH-AFFINITY BRANCHED-CHAIN AMINO ACID TRANSPORT ATP-BINDING PROTEIN LIVF"/>
    <property type="match status" value="1"/>
</dbReference>
<dbReference type="GO" id="GO:0015658">
    <property type="term" value="F:branched-chain amino acid transmembrane transporter activity"/>
    <property type="evidence" value="ECO:0007669"/>
    <property type="project" value="TreeGrafter"/>
</dbReference>
<dbReference type="EMBL" id="JACLQD010000004">
    <property type="protein sequence ID" value="MBC2836845.1"/>
    <property type="molecule type" value="Genomic_DNA"/>
</dbReference>
<dbReference type="InterPro" id="IPR003593">
    <property type="entry name" value="AAA+_ATPase"/>
</dbReference>
<feature type="domain" description="ABC transporter" evidence="6">
    <location>
        <begin position="6"/>
        <end position="246"/>
    </location>
</feature>
<dbReference type="Pfam" id="PF00005">
    <property type="entry name" value="ABC_tran"/>
    <property type="match status" value="1"/>
</dbReference>
<dbReference type="CDD" id="cd03224">
    <property type="entry name" value="ABC_TM1139_LivF_branched"/>
    <property type="match status" value="1"/>
</dbReference>
<dbReference type="GO" id="GO:0015807">
    <property type="term" value="P:L-amino acid transport"/>
    <property type="evidence" value="ECO:0007669"/>
    <property type="project" value="TreeGrafter"/>
</dbReference>
<name>A0A842IAZ9_9RHOB</name>
<evidence type="ECO:0000313" key="7">
    <source>
        <dbReference type="EMBL" id="MBC2836845.1"/>
    </source>
</evidence>
<evidence type="ECO:0000256" key="2">
    <source>
        <dbReference type="ARBA" id="ARBA00022448"/>
    </source>
</evidence>
<dbReference type="GO" id="GO:0016887">
    <property type="term" value="F:ATP hydrolysis activity"/>
    <property type="evidence" value="ECO:0007669"/>
    <property type="project" value="InterPro"/>
</dbReference>
<keyword evidence="5" id="KW-0029">Amino-acid transport</keyword>
<evidence type="ECO:0000256" key="5">
    <source>
        <dbReference type="ARBA" id="ARBA00022970"/>
    </source>
</evidence>
<comment type="similarity">
    <text evidence="1">Belongs to the ABC transporter superfamily.</text>
</comment>
<dbReference type="PROSITE" id="PS50893">
    <property type="entry name" value="ABC_TRANSPORTER_2"/>
    <property type="match status" value="1"/>
</dbReference>
<proteinExistence type="inferred from homology"/>
<keyword evidence="4 7" id="KW-0067">ATP-binding</keyword>
<dbReference type="SMART" id="SM00382">
    <property type="entry name" value="AAA"/>
    <property type="match status" value="1"/>
</dbReference>
<keyword evidence="2" id="KW-0813">Transport</keyword>
<keyword evidence="8" id="KW-1185">Reference proteome</keyword>
<accession>A0A842IAZ9</accession>
<gene>
    <name evidence="7" type="ORF">H7F16_15105</name>
</gene>
<evidence type="ECO:0000256" key="4">
    <source>
        <dbReference type="ARBA" id="ARBA00022840"/>
    </source>
</evidence>
<comment type="caution">
    <text evidence="7">The sequence shown here is derived from an EMBL/GenBank/DDBJ whole genome shotgun (WGS) entry which is preliminary data.</text>
</comment>
<dbReference type="RefSeq" id="WP_185798450.1">
    <property type="nucleotide sequence ID" value="NZ_JACLQD010000004.1"/>
</dbReference>
<organism evidence="7 8">
    <name type="scientific">Paragemmobacter straminiformis</name>
    <dbReference type="NCBI Taxonomy" id="2045119"/>
    <lineage>
        <taxon>Bacteria</taxon>
        <taxon>Pseudomonadati</taxon>
        <taxon>Pseudomonadota</taxon>
        <taxon>Alphaproteobacteria</taxon>
        <taxon>Rhodobacterales</taxon>
        <taxon>Paracoccaceae</taxon>
        <taxon>Paragemmobacter</taxon>
    </lineage>
</organism>
<keyword evidence="3" id="KW-0547">Nucleotide-binding</keyword>
<dbReference type="SUPFAM" id="SSF52540">
    <property type="entry name" value="P-loop containing nucleoside triphosphate hydrolases"/>
    <property type="match status" value="1"/>
</dbReference>
<dbReference type="InterPro" id="IPR003439">
    <property type="entry name" value="ABC_transporter-like_ATP-bd"/>
</dbReference>
<dbReference type="PANTHER" id="PTHR43820">
    <property type="entry name" value="HIGH-AFFINITY BRANCHED-CHAIN AMINO ACID TRANSPORT ATP-BINDING PROTEIN LIVF"/>
    <property type="match status" value="1"/>
</dbReference>
<evidence type="ECO:0000313" key="8">
    <source>
        <dbReference type="Proteomes" id="UP000555411"/>
    </source>
</evidence>
<protein>
    <submittedName>
        <fullName evidence="7">ABC transporter ATP-binding protein</fullName>
    </submittedName>
</protein>
<evidence type="ECO:0000256" key="1">
    <source>
        <dbReference type="ARBA" id="ARBA00005417"/>
    </source>
</evidence>
<dbReference type="InterPro" id="IPR052156">
    <property type="entry name" value="BCAA_Transport_ATP-bd_LivF"/>
</dbReference>
<dbReference type="InterPro" id="IPR027417">
    <property type="entry name" value="P-loop_NTPase"/>
</dbReference>
<dbReference type="Gene3D" id="3.40.50.300">
    <property type="entry name" value="P-loop containing nucleotide triphosphate hydrolases"/>
    <property type="match status" value="1"/>
</dbReference>
<dbReference type="Proteomes" id="UP000555411">
    <property type="component" value="Unassembled WGS sequence"/>
</dbReference>
<dbReference type="AlphaFoldDB" id="A0A842IAZ9"/>
<evidence type="ECO:0000259" key="6">
    <source>
        <dbReference type="PROSITE" id="PS50893"/>
    </source>
</evidence>
<reference evidence="7 8" key="1">
    <citation type="journal article" date="2017" name="Int. J. Syst. Evol. Microbiol.">
        <title>Gemmobacter straminiformis sp. nov., isolated from an artificial fountain.</title>
        <authorList>
            <person name="Kang J.Y."/>
            <person name="Kim M.J."/>
            <person name="Chun J."/>
            <person name="Son K.P."/>
            <person name="Jahng K.Y."/>
        </authorList>
    </citation>
    <scope>NUCLEOTIDE SEQUENCE [LARGE SCALE GENOMIC DNA]</scope>
    <source>
        <strain evidence="7 8">CAM-8</strain>
    </source>
</reference>